<dbReference type="InterPro" id="IPR011990">
    <property type="entry name" value="TPR-like_helical_dom_sf"/>
</dbReference>
<dbReference type="InterPro" id="IPR029044">
    <property type="entry name" value="Nucleotide-diphossugar_trans"/>
</dbReference>
<keyword evidence="3" id="KW-0808">Transferase</keyword>
<evidence type="ECO:0000313" key="4">
    <source>
        <dbReference type="Proteomes" id="UP000590599"/>
    </source>
</evidence>
<protein>
    <submittedName>
        <fullName evidence="3">Glycosyltransferase</fullName>
    </submittedName>
</protein>
<accession>A0A852PR43</accession>
<dbReference type="RefSeq" id="WP_179227352.1">
    <property type="nucleotide sequence ID" value="NZ_JACBKA010000004.1"/>
</dbReference>
<dbReference type="PANTHER" id="PTHR43630:SF2">
    <property type="entry name" value="GLYCOSYLTRANSFERASE"/>
    <property type="match status" value="1"/>
</dbReference>
<dbReference type="AlphaFoldDB" id="A0A852PR43"/>
<dbReference type="EMBL" id="JACBKA010000004">
    <property type="protein sequence ID" value="NYA26930.1"/>
    <property type="molecule type" value="Genomic_DNA"/>
</dbReference>
<dbReference type="Proteomes" id="UP000590599">
    <property type="component" value="Unassembled WGS sequence"/>
</dbReference>
<gene>
    <name evidence="3" type="ORF">HZI69_03610</name>
</gene>
<dbReference type="PANTHER" id="PTHR43630">
    <property type="entry name" value="POLY-BETA-1,6-N-ACETYL-D-GLUCOSAMINE SYNTHASE"/>
    <property type="match status" value="1"/>
</dbReference>
<comment type="caution">
    <text evidence="3">The sequence shown here is derived from an EMBL/GenBank/DDBJ whole genome shotgun (WGS) entry which is preliminary data.</text>
</comment>
<dbReference type="SUPFAM" id="SSF53448">
    <property type="entry name" value="Nucleotide-diphospho-sugar transferases"/>
    <property type="match status" value="1"/>
</dbReference>
<evidence type="ECO:0000259" key="2">
    <source>
        <dbReference type="Pfam" id="PF00535"/>
    </source>
</evidence>
<dbReference type="Gene3D" id="1.25.40.10">
    <property type="entry name" value="Tetratricopeptide repeat domain"/>
    <property type="match status" value="1"/>
</dbReference>
<dbReference type="InterPro" id="IPR001173">
    <property type="entry name" value="Glyco_trans_2-like"/>
</dbReference>
<evidence type="ECO:0000256" key="1">
    <source>
        <dbReference type="ARBA" id="ARBA00038494"/>
    </source>
</evidence>
<reference evidence="3 4" key="1">
    <citation type="submission" date="2020-07" db="EMBL/GenBank/DDBJ databases">
        <title>Genus Haemophilus, Bergeys manual.</title>
        <authorList>
            <person name="Noerskov-Lauritsen N."/>
        </authorList>
    </citation>
    <scope>NUCLEOTIDE SEQUENCE [LARGE SCALE GENOMIC DNA]</scope>
    <source>
        <strain evidence="3 4">CCUG30047</strain>
    </source>
</reference>
<organism evidence="3 4">
    <name type="scientific">Haemophilus haemolyticus</name>
    <dbReference type="NCBI Taxonomy" id="726"/>
    <lineage>
        <taxon>Bacteria</taxon>
        <taxon>Pseudomonadati</taxon>
        <taxon>Pseudomonadota</taxon>
        <taxon>Gammaproteobacteria</taxon>
        <taxon>Pasteurellales</taxon>
        <taxon>Pasteurellaceae</taxon>
        <taxon>Haemophilus</taxon>
    </lineage>
</organism>
<feature type="domain" description="Glycosyltransferase 2-like" evidence="2">
    <location>
        <begin position="13"/>
        <end position="99"/>
    </location>
</feature>
<dbReference type="Pfam" id="PF00535">
    <property type="entry name" value="Glycos_transf_2"/>
    <property type="match status" value="1"/>
</dbReference>
<sequence length="401" mass="46968">MLKSNKKTICLNMIVKNESAIIERCLNSLVNQIDYWVIVDTGSTDNTPMIIKNFMMKHNVPGELIERPWVNFSHNRTEALELAENKADYVLLCDADMVLEVIDSNWKDKLSGNSSYLVIQKNNTLRYQNVRLINGRLKGNDRFRYFGATHEYCESINGLDMPMFLAGIEFFDYKDGGSKSDKFTRDIKLLTDEINRLNSIDDSLDMDKQQLIEEGILQRKNHLIQRCTFYLAQSWRDLDEYEKALETYEERVKLGGWEEEVYYSLLQIALLKIKLEYSLEEVTQAFLSAYEYRPKRAESLYFLARHLRFKDKIKLAYIYASVAASIPQSDDRLFINYDIYSWKAKDELAVAAYWVENYQLSYDLCLELLTNSSITDIETKQRIQKNLDFAKEKINQLSLVN</sequence>
<dbReference type="SUPFAM" id="SSF48452">
    <property type="entry name" value="TPR-like"/>
    <property type="match status" value="1"/>
</dbReference>
<proteinExistence type="inferred from homology"/>
<dbReference type="Gene3D" id="3.90.550.10">
    <property type="entry name" value="Spore Coat Polysaccharide Biosynthesis Protein SpsA, Chain A"/>
    <property type="match status" value="1"/>
</dbReference>
<name>A0A852PR43_HAEHA</name>
<dbReference type="GO" id="GO:0016740">
    <property type="term" value="F:transferase activity"/>
    <property type="evidence" value="ECO:0007669"/>
    <property type="project" value="UniProtKB-KW"/>
</dbReference>
<comment type="similarity">
    <text evidence="1">Belongs to the glycosyltransferase 2 family. WaaE/KdtX subfamily.</text>
</comment>
<evidence type="ECO:0000313" key="3">
    <source>
        <dbReference type="EMBL" id="NYA26930.1"/>
    </source>
</evidence>